<feature type="binding site" evidence="9">
    <location>
        <begin position="14"/>
        <end position="19"/>
    </location>
    <ligand>
        <name>ATP</name>
        <dbReference type="ChEBI" id="CHEBI:30616"/>
    </ligand>
</feature>
<evidence type="ECO:0000313" key="11">
    <source>
        <dbReference type="Proteomes" id="UP000189739"/>
    </source>
</evidence>
<keyword evidence="2 9" id="KW-0436">Ligase</keyword>
<comment type="similarity">
    <text evidence="9">Belongs to the dethiobiotin synthetase family.</text>
</comment>
<comment type="caution">
    <text evidence="10">The sequence shown here is derived from an EMBL/GenBank/DDBJ whole genome shotgun (WGS) entry which is preliminary data.</text>
</comment>
<gene>
    <name evidence="9" type="primary">bioD</name>
    <name evidence="10" type="ORF">BC343_22770</name>
</gene>
<dbReference type="HAMAP" id="MF_00336">
    <property type="entry name" value="BioD"/>
    <property type="match status" value="1"/>
</dbReference>
<dbReference type="InterPro" id="IPR027417">
    <property type="entry name" value="P-loop_NTPase"/>
</dbReference>
<comment type="pathway">
    <text evidence="9">Cofactor biosynthesis; biotin biosynthesis; biotin from 7,8-diaminononanoate: step 1/2.</text>
</comment>
<evidence type="ECO:0000256" key="1">
    <source>
        <dbReference type="ARBA" id="ARBA00022490"/>
    </source>
</evidence>
<dbReference type="InterPro" id="IPR004472">
    <property type="entry name" value="DTB_synth_BioD"/>
</dbReference>
<dbReference type="Gene3D" id="3.40.50.300">
    <property type="entry name" value="P-loop containing nucleotide triphosphate hydrolases"/>
    <property type="match status" value="1"/>
</dbReference>
<dbReference type="CDD" id="cd03109">
    <property type="entry name" value="DTBS"/>
    <property type="match status" value="1"/>
</dbReference>
<reference evidence="10 11" key="1">
    <citation type="submission" date="2016-07" db="EMBL/GenBank/DDBJ databases">
        <title>Genomic analysis of zinc-resistant bacterium Mucilaginibacter pedocola TBZ30.</title>
        <authorList>
            <person name="Huang J."/>
            <person name="Tang J."/>
        </authorList>
    </citation>
    <scope>NUCLEOTIDE SEQUENCE [LARGE SCALE GENOMIC DNA]</scope>
    <source>
        <strain evidence="10 11">TBZ30</strain>
    </source>
</reference>
<dbReference type="RefSeq" id="WP_078347119.1">
    <property type="nucleotide sequence ID" value="NZ_MBTF01000004.1"/>
</dbReference>
<name>A0A1S9PIL5_9SPHI</name>
<feature type="active site" evidence="9">
    <location>
        <position position="34"/>
    </location>
</feature>
<protein>
    <recommendedName>
        <fullName evidence="9">ATP-dependent dethiobiotin synthetase BioD</fullName>
        <ecNumber evidence="9">6.3.3.3</ecNumber>
    </recommendedName>
    <alternativeName>
        <fullName evidence="9">DTB synthetase</fullName>
        <shortName evidence="9">DTBS</shortName>
    </alternativeName>
    <alternativeName>
        <fullName evidence="9">Dethiobiotin synthase</fullName>
    </alternativeName>
</protein>
<dbReference type="UniPathway" id="UPA00078">
    <property type="reaction ID" value="UER00161"/>
</dbReference>
<sequence length="206" mass="22362">MPNKPIFITGIGTGIGKTIISAIVVEKLKADYWKPIQSGDLHQSDIMKVQSLVSNTQTVFHPEAFRLTEPYSPHKSAKLDGIIIDERKIIAPETDNQLIIEGAGGLMVPLNDTCLMVDLIKNLGAEVLLVSQNYLGSINHTLLSVEVLKQKGVPIKGIIFNGTPDESSETFILSYSKIKCLGHIPQLTEVSPASVLQAANYLTTAL</sequence>
<dbReference type="STRING" id="1792845.BC343_22770"/>
<evidence type="ECO:0000256" key="8">
    <source>
        <dbReference type="ARBA" id="ARBA00047386"/>
    </source>
</evidence>
<feature type="binding site" evidence="9">
    <location>
        <position position="38"/>
    </location>
    <ligand>
        <name>substrate</name>
    </ligand>
</feature>
<keyword evidence="3 9" id="KW-0479">Metal-binding</keyword>
<comment type="catalytic activity">
    <reaction evidence="8">
        <text>(7R,8S)-8-amino-7-(carboxyamino)nonanoate + ATP = (4R,5S)-dethiobiotin + ADP + phosphate + H(+)</text>
        <dbReference type="Rhea" id="RHEA:63684"/>
        <dbReference type="ChEBI" id="CHEBI:15378"/>
        <dbReference type="ChEBI" id="CHEBI:30616"/>
        <dbReference type="ChEBI" id="CHEBI:43474"/>
        <dbReference type="ChEBI" id="CHEBI:149470"/>
        <dbReference type="ChEBI" id="CHEBI:149473"/>
        <dbReference type="ChEBI" id="CHEBI:456216"/>
    </reaction>
</comment>
<keyword evidence="1 9" id="KW-0963">Cytoplasm</keyword>
<dbReference type="PIRSF" id="PIRSF006755">
    <property type="entry name" value="DTB_synth"/>
    <property type="match status" value="1"/>
</dbReference>
<evidence type="ECO:0000256" key="6">
    <source>
        <dbReference type="ARBA" id="ARBA00022840"/>
    </source>
</evidence>
<feature type="binding site" evidence="9">
    <location>
        <begin position="101"/>
        <end position="104"/>
    </location>
    <ligand>
        <name>ATP</name>
        <dbReference type="ChEBI" id="CHEBI:30616"/>
    </ligand>
</feature>
<dbReference type="Proteomes" id="UP000189739">
    <property type="component" value="Unassembled WGS sequence"/>
</dbReference>
<comment type="function">
    <text evidence="9">Catalyzes a mechanistically unusual reaction, the ATP-dependent insertion of CO2 between the N7 and N8 nitrogen atoms of 7,8-diaminopelargonic acid (DAPA, also called 7,8-diammoniononanoate) to form a ureido ring.</text>
</comment>
<feature type="binding site" evidence="9">
    <location>
        <position position="18"/>
    </location>
    <ligand>
        <name>Mg(2+)</name>
        <dbReference type="ChEBI" id="CHEBI:18420"/>
    </ligand>
</feature>
<dbReference type="PANTHER" id="PTHR43210">
    <property type="entry name" value="DETHIOBIOTIN SYNTHETASE"/>
    <property type="match status" value="1"/>
</dbReference>
<comment type="catalytic activity">
    <reaction evidence="9">
        <text>(7R,8S)-7,8-diammoniononanoate + CO2 + ATP = (4R,5S)-dethiobiotin + ADP + phosphate + 3 H(+)</text>
        <dbReference type="Rhea" id="RHEA:15805"/>
        <dbReference type="ChEBI" id="CHEBI:15378"/>
        <dbReference type="ChEBI" id="CHEBI:16526"/>
        <dbReference type="ChEBI" id="CHEBI:30616"/>
        <dbReference type="ChEBI" id="CHEBI:43474"/>
        <dbReference type="ChEBI" id="CHEBI:149469"/>
        <dbReference type="ChEBI" id="CHEBI:149473"/>
        <dbReference type="ChEBI" id="CHEBI:456216"/>
        <dbReference type="EC" id="6.3.3.3"/>
    </reaction>
</comment>
<evidence type="ECO:0000256" key="7">
    <source>
        <dbReference type="ARBA" id="ARBA00022842"/>
    </source>
</evidence>
<dbReference type="Pfam" id="PF13500">
    <property type="entry name" value="AAA_26"/>
    <property type="match status" value="1"/>
</dbReference>
<dbReference type="OrthoDB" id="9802097at2"/>
<feature type="binding site" evidence="9">
    <location>
        <position position="45"/>
    </location>
    <ligand>
        <name>ATP</name>
        <dbReference type="ChEBI" id="CHEBI:30616"/>
    </ligand>
</feature>
<evidence type="ECO:0000256" key="3">
    <source>
        <dbReference type="ARBA" id="ARBA00022723"/>
    </source>
</evidence>
<dbReference type="PANTHER" id="PTHR43210:SF2">
    <property type="entry name" value="ATP-DEPENDENT DETHIOBIOTIN SYNTHETASE BIOD 2"/>
    <property type="match status" value="1"/>
</dbReference>
<feature type="binding site" evidence="9">
    <location>
        <position position="101"/>
    </location>
    <ligand>
        <name>Mg(2+)</name>
        <dbReference type="ChEBI" id="CHEBI:18420"/>
    </ligand>
</feature>
<evidence type="ECO:0000313" key="10">
    <source>
        <dbReference type="EMBL" id="OOQ60801.1"/>
    </source>
</evidence>
<keyword evidence="7 9" id="KW-0460">Magnesium</keyword>
<feature type="binding site" evidence="9">
    <location>
        <position position="45"/>
    </location>
    <ligand>
        <name>Mg(2+)</name>
        <dbReference type="ChEBI" id="CHEBI:18420"/>
    </ligand>
</feature>
<keyword evidence="6 9" id="KW-0067">ATP-binding</keyword>
<keyword evidence="5 9" id="KW-0093">Biotin biosynthesis</keyword>
<dbReference type="NCBIfam" id="TIGR00347">
    <property type="entry name" value="bioD"/>
    <property type="match status" value="1"/>
</dbReference>
<organism evidence="10 11">
    <name type="scientific">Mucilaginibacter pedocola</name>
    <dbReference type="NCBI Taxonomy" id="1792845"/>
    <lineage>
        <taxon>Bacteria</taxon>
        <taxon>Pseudomonadati</taxon>
        <taxon>Bacteroidota</taxon>
        <taxon>Sphingobacteriia</taxon>
        <taxon>Sphingobacteriales</taxon>
        <taxon>Sphingobacteriaceae</taxon>
        <taxon>Mucilaginibacter</taxon>
    </lineage>
</organism>
<comment type="caution">
    <text evidence="9">Lacks conserved residue(s) required for the propagation of feature annotation.</text>
</comment>
<accession>A0A1S9PIL5</accession>
<evidence type="ECO:0000256" key="5">
    <source>
        <dbReference type="ARBA" id="ARBA00022756"/>
    </source>
</evidence>
<dbReference type="GO" id="GO:0004141">
    <property type="term" value="F:dethiobiotin synthase activity"/>
    <property type="evidence" value="ECO:0007669"/>
    <property type="project" value="UniProtKB-UniRule"/>
</dbReference>
<comment type="subcellular location">
    <subcellularLocation>
        <location evidence="9">Cytoplasm</location>
    </subcellularLocation>
</comment>
<evidence type="ECO:0000256" key="2">
    <source>
        <dbReference type="ARBA" id="ARBA00022598"/>
    </source>
</evidence>
<proteinExistence type="inferred from homology"/>
<dbReference type="SUPFAM" id="SSF52540">
    <property type="entry name" value="P-loop containing nucleoside triphosphate hydrolases"/>
    <property type="match status" value="1"/>
</dbReference>
<evidence type="ECO:0000256" key="4">
    <source>
        <dbReference type="ARBA" id="ARBA00022741"/>
    </source>
</evidence>
<feature type="binding site" evidence="9">
    <location>
        <begin position="185"/>
        <end position="187"/>
    </location>
    <ligand>
        <name>ATP</name>
        <dbReference type="ChEBI" id="CHEBI:30616"/>
    </ligand>
</feature>
<comment type="subunit">
    <text evidence="9">Homodimer.</text>
</comment>
<dbReference type="GO" id="GO:0009102">
    <property type="term" value="P:biotin biosynthetic process"/>
    <property type="evidence" value="ECO:0007669"/>
    <property type="project" value="UniProtKB-UniRule"/>
</dbReference>
<dbReference type="AlphaFoldDB" id="A0A1S9PIL5"/>
<evidence type="ECO:0000256" key="9">
    <source>
        <dbReference type="HAMAP-Rule" id="MF_00336"/>
    </source>
</evidence>
<dbReference type="GO" id="GO:0000287">
    <property type="term" value="F:magnesium ion binding"/>
    <property type="evidence" value="ECO:0007669"/>
    <property type="project" value="UniProtKB-UniRule"/>
</dbReference>
<comment type="cofactor">
    <cofactor evidence="9">
        <name>Mg(2+)</name>
        <dbReference type="ChEBI" id="CHEBI:18420"/>
    </cofactor>
</comment>
<keyword evidence="4 9" id="KW-0547">Nucleotide-binding</keyword>
<dbReference type="GO" id="GO:0005524">
    <property type="term" value="F:ATP binding"/>
    <property type="evidence" value="ECO:0007669"/>
    <property type="project" value="UniProtKB-UniRule"/>
</dbReference>
<dbReference type="GO" id="GO:0005829">
    <property type="term" value="C:cytosol"/>
    <property type="evidence" value="ECO:0007669"/>
    <property type="project" value="TreeGrafter"/>
</dbReference>
<dbReference type="EMBL" id="MBTF01000004">
    <property type="protein sequence ID" value="OOQ60801.1"/>
    <property type="molecule type" value="Genomic_DNA"/>
</dbReference>
<keyword evidence="11" id="KW-1185">Reference proteome</keyword>
<dbReference type="EC" id="6.3.3.3" evidence="9"/>